<evidence type="ECO:0000259" key="11">
    <source>
        <dbReference type="Pfam" id="PF07780"/>
    </source>
</evidence>
<keyword evidence="7 8" id="KW-0539">Nucleus</keyword>
<keyword evidence="4 8" id="KW-0489">Methyltransferase</keyword>
<sequence length="920" mass="107264">MGRKVRTGKDRLDRYYHLAKEQGYRARSAFKLIQLAQKYDIFKNCQVLVDLCAAPGGWLQVAKRHMGVSSKIIGVDLVSIKSIPGVTTFKCDITTEQCKKLILNNLEGLSVDVVLHDGAPNVGTSWNRDAYIQNELVVHSTKLACDILRPGGIFITKIFRSSDYNSLIWVLNQLFKTVRATKPQSSRNVSAEIFLVCLDYKAPHKIDSKFFDPKFIFTNSNDINESQELRLAEVQTKKVKPGLSELMKSIGKRNRDGYEEDDFRIISLFDFFYSENPAQILLKSQKIRLSPIDNDNTEKREFIKLVLNNKRTNEEIKILCDDLKVLGKNELMQLLKWRFLVLKEIGLYRVDNFNKDIISEIENNEVNEDENNQIDDENNNDIKDSNLFNLTEDSEDIDNELNRVLEIQRKRKKILEKKKKALLKKQEWRLSLSKGGFDVTGDEPDLFHYTPKVADILEQESQLVDPETYFPDSDFGHNVNENLLGIDMVLDTNEDSNYSKRDISYEVQTINESENSEEEYIDHHMKLDIDLEVQDIIRKASKNKNENIKDHKKGVKETRRKKVISDWCKEINEFSNQLDIENEKILAEKVVSQMQDDNEESNDEENEVYNIEKITENDNKSMMWFSNPLFDDILNNKNTPELENTLINKLDNNKNDNKSILIKELNEDEIPQIPLNEKKRKKLEKQKKEIKSEIKDKTEIEFINPSPTIKCPTSEKELEKVQAIGSLLVNKSTRMDLIDGSYNRYSFHDPIEDGKTLGLPSWFVEDEMKHNKPELPVTKELMAQYKAKIREISRRTIRKEVEALYRKKRRQEKLLQKARQKALAIAESEEMNETSKSKVIQNLMKRAKSIANSKRSTVYTVTRRHGITKEVNNKKGKNIKGYMKNVKTKFVDKRLKKDKRATKRIEKNRNKKSKRNRKKF</sequence>
<protein>
    <recommendedName>
        <fullName evidence="8">Putative rRNA methyltransferase</fullName>
        <ecNumber evidence="8">2.1.1.-</ecNumber>
    </recommendedName>
    <alternativeName>
        <fullName evidence="8">2'-O-ribose RNA methyltransferase SPB1 homolog</fullName>
    </alternativeName>
</protein>
<dbReference type="InterPro" id="IPR050082">
    <property type="entry name" value="RNA_methyltr_RlmE"/>
</dbReference>
<evidence type="ECO:0000259" key="10">
    <source>
        <dbReference type="Pfam" id="PF01728"/>
    </source>
</evidence>
<dbReference type="GeneID" id="6998094"/>
<evidence type="ECO:0000256" key="2">
    <source>
        <dbReference type="ARBA" id="ARBA00022517"/>
    </source>
</evidence>
<dbReference type="PANTHER" id="PTHR10920:SF13">
    <property type="entry name" value="PRE-RRNA 2'-O-RIBOSE RNA METHYLTRANSFERASE FTSJ3"/>
    <property type="match status" value="1"/>
</dbReference>
<feature type="binding site" evidence="8">
    <location>
        <position position="56"/>
    </location>
    <ligand>
        <name>S-adenosyl-L-methionine</name>
        <dbReference type="ChEBI" id="CHEBI:59789"/>
    </ligand>
</feature>
<evidence type="ECO:0000256" key="9">
    <source>
        <dbReference type="SAM" id="MobiDB-lite"/>
    </source>
</evidence>
<dbReference type="InterPro" id="IPR029063">
    <property type="entry name" value="SAM-dependent_MTases_sf"/>
</dbReference>
<dbReference type="OMA" id="MAGGDSH"/>
<dbReference type="GO" id="GO:0008650">
    <property type="term" value="F:rRNA (uridine-2'-O-)-methyltransferase activity"/>
    <property type="evidence" value="ECO:0007669"/>
    <property type="project" value="TreeGrafter"/>
</dbReference>
<dbReference type="HAMAP" id="MF_03163">
    <property type="entry name" value="RNA_methyltr_E_SPB1"/>
    <property type="match status" value="1"/>
</dbReference>
<feature type="domain" description="DUF3381" evidence="12">
    <location>
        <begin position="251"/>
        <end position="425"/>
    </location>
</feature>
<dbReference type="InterPro" id="IPR012920">
    <property type="entry name" value="rRNA_MeTfrase_SPB1-like_C"/>
</dbReference>
<evidence type="ECO:0000313" key="13">
    <source>
        <dbReference type="EMBL" id="EEA08605.1"/>
    </source>
</evidence>
<keyword evidence="8" id="KW-0175">Coiled coil</keyword>
<evidence type="ECO:0000256" key="4">
    <source>
        <dbReference type="ARBA" id="ARBA00022603"/>
    </source>
</evidence>
<evidence type="ECO:0000256" key="5">
    <source>
        <dbReference type="ARBA" id="ARBA00022679"/>
    </source>
</evidence>
<dbReference type="Pfam" id="PF01728">
    <property type="entry name" value="FtsJ"/>
    <property type="match status" value="1"/>
</dbReference>
<dbReference type="GO" id="GO:0000466">
    <property type="term" value="P:maturation of 5.8S rRNA from tricistronic rRNA transcript (SSU-rRNA, 5.8S rRNA, LSU-rRNA)"/>
    <property type="evidence" value="ECO:0007669"/>
    <property type="project" value="TreeGrafter"/>
</dbReference>
<organism evidence="13 14">
    <name type="scientific">Cryptosporidium muris (strain RN66)</name>
    <dbReference type="NCBI Taxonomy" id="441375"/>
    <lineage>
        <taxon>Eukaryota</taxon>
        <taxon>Sar</taxon>
        <taxon>Alveolata</taxon>
        <taxon>Apicomplexa</taxon>
        <taxon>Conoidasida</taxon>
        <taxon>Coccidia</taxon>
        <taxon>Eucoccidiorida</taxon>
        <taxon>Eimeriorina</taxon>
        <taxon>Cryptosporidiidae</taxon>
        <taxon>Cryptosporidium</taxon>
    </lineage>
</organism>
<dbReference type="GO" id="GO:0000463">
    <property type="term" value="P:maturation of LSU-rRNA from tricistronic rRNA transcript (SSU-rRNA, 5.8S rRNA, LSU-rRNA)"/>
    <property type="evidence" value="ECO:0007669"/>
    <property type="project" value="TreeGrafter"/>
</dbReference>
<evidence type="ECO:0000256" key="7">
    <source>
        <dbReference type="ARBA" id="ARBA00023242"/>
    </source>
</evidence>
<feature type="binding site" evidence="8">
    <location>
        <position position="58"/>
    </location>
    <ligand>
        <name>S-adenosyl-L-methionine</name>
        <dbReference type="ChEBI" id="CHEBI:59789"/>
    </ligand>
</feature>
<gene>
    <name evidence="13" type="ORF">CMU_004600</name>
</gene>
<dbReference type="Pfam" id="PF07780">
    <property type="entry name" value="Spb1_C"/>
    <property type="match status" value="1"/>
</dbReference>
<evidence type="ECO:0000256" key="1">
    <source>
        <dbReference type="ARBA" id="ARBA00004604"/>
    </source>
</evidence>
<evidence type="ECO:0000313" key="14">
    <source>
        <dbReference type="Proteomes" id="UP000001460"/>
    </source>
</evidence>
<dbReference type="VEuPathDB" id="CryptoDB:CMU_004600"/>
<dbReference type="RefSeq" id="XP_002142954.1">
    <property type="nucleotide sequence ID" value="XM_002142918.1"/>
</dbReference>
<keyword evidence="3 8" id="KW-0698">rRNA processing</keyword>
<feature type="binding site" evidence="8">
    <location>
        <position position="117"/>
    </location>
    <ligand>
        <name>S-adenosyl-L-methionine</name>
        <dbReference type="ChEBI" id="CHEBI:59789"/>
    </ligand>
</feature>
<dbReference type="GO" id="GO:0016435">
    <property type="term" value="F:rRNA (guanine) methyltransferase activity"/>
    <property type="evidence" value="ECO:0007669"/>
    <property type="project" value="TreeGrafter"/>
</dbReference>
<dbReference type="InterPro" id="IPR002877">
    <property type="entry name" value="RNA_MeTrfase_FtsJ_dom"/>
</dbReference>
<feature type="compositionally biased region" description="Basic residues" evidence="9">
    <location>
        <begin position="909"/>
        <end position="920"/>
    </location>
</feature>
<dbReference type="GO" id="GO:0030687">
    <property type="term" value="C:preribosome, large subunit precursor"/>
    <property type="evidence" value="ECO:0007669"/>
    <property type="project" value="TreeGrafter"/>
</dbReference>
<dbReference type="EC" id="2.1.1.-" evidence="8"/>
<evidence type="ECO:0000256" key="3">
    <source>
        <dbReference type="ARBA" id="ARBA00022552"/>
    </source>
</evidence>
<reference evidence="13" key="1">
    <citation type="submission" date="2008-06" db="EMBL/GenBank/DDBJ databases">
        <authorList>
            <person name="Lorenzi H."/>
            <person name="Inman J."/>
            <person name="Miller J."/>
            <person name="Schobel S."/>
            <person name="Amedeo P."/>
            <person name="Caler E.V."/>
            <person name="da Silva J."/>
        </authorList>
    </citation>
    <scope>NUCLEOTIDE SEQUENCE [LARGE SCALE GENOMIC DNA]</scope>
    <source>
        <strain evidence="13">RN66</strain>
    </source>
</reference>
<proteinExistence type="inferred from homology"/>
<comment type="function">
    <text evidence="8">Probable methyltransferase involved in the maturation of rRNA and in the biogenesis of ribosomal subunits.</text>
</comment>
<accession>B6AK64</accession>
<evidence type="ECO:0000256" key="8">
    <source>
        <dbReference type="HAMAP-Rule" id="MF_03163"/>
    </source>
</evidence>
<feature type="active site" description="Proton acceptor" evidence="8">
    <location>
        <position position="157"/>
    </location>
</feature>
<keyword evidence="14" id="KW-1185">Reference proteome</keyword>
<comment type="similarity">
    <text evidence="8">Belongs to the class I-like SAM-binding methyltransferase superfamily. RNA methyltransferase RlmE family. SPB1 subfamily.</text>
</comment>
<dbReference type="FunFam" id="3.40.50.150:FF:000004">
    <property type="entry name" value="AdoMet-dependent rRNA methyltransferase SPB1"/>
    <property type="match status" value="1"/>
</dbReference>
<feature type="domain" description="Ribosomal RNA methyltransferase SPB1-like C-terminal" evidence="11">
    <location>
        <begin position="684"/>
        <end position="907"/>
    </location>
</feature>
<feature type="domain" description="Ribosomal RNA methyltransferase FtsJ" evidence="10">
    <location>
        <begin position="24"/>
        <end position="200"/>
    </location>
</feature>
<dbReference type="AlphaFoldDB" id="B6AK64"/>
<feature type="region of interest" description="Disordered" evidence="9">
    <location>
        <begin position="891"/>
        <end position="920"/>
    </location>
</feature>
<name>B6AK64_CRYMR</name>
<dbReference type="InterPro" id="IPR024576">
    <property type="entry name" value="rRNA_MeTfrase_Spb1_DUF3381"/>
</dbReference>
<dbReference type="eggNOG" id="KOG1098">
    <property type="taxonomic scope" value="Eukaryota"/>
</dbReference>
<keyword evidence="5 8" id="KW-0808">Transferase</keyword>
<comment type="catalytic activity">
    <reaction evidence="8">
        <text>a ribonucleotide in rRNA + S-adenosyl-L-methionine = a 2'-O-methylribonucleotide in rRNA + S-adenosyl-L-homocysteine + H(+)</text>
        <dbReference type="Rhea" id="RHEA:48628"/>
        <dbReference type="Rhea" id="RHEA-COMP:12164"/>
        <dbReference type="Rhea" id="RHEA-COMP:12165"/>
        <dbReference type="ChEBI" id="CHEBI:15378"/>
        <dbReference type="ChEBI" id="CHEBI:57856"/>
        <dbReference type="ChEBI" id="CHEBI:59789"/>
        <dbReference type="ChEBI" id="CHEBI:90675"/>
        <dbReference type="ChEBI" id="CHEBI:90676"/>
    </reaction>
</comment>
<evidence type="ECO:0000256" key="6">
    <source>
        <dbReference type="ARBA" id="ARBA00022691"/>
    </source>
</evidence>
<dbReference type="Gene3D" id="3.40.50.150">
    <property type="entry name" value="Vaccinia Virus protein VP39"/>
    <property type="match status" value="1"/>
</dbReference>
<dbReference type="STRING" id="441375.B6AK64"/>
<dbReference type="PANTHER" id="PTHR10920">
    <property type="entry name" value="RIBOSOMAL RNA METHYLTRANSFERASE"/>
    <property type="match status" value="1"/>
</dbReference>
<feature type="binding site" evidence="8">
    <location>
        <position position="76"/>
    </location>
    <ligand>
        <name>S-adenosyl-L-methionine</name>
        <dbReference type="ChEBI" id="CHEBI:59789"/>
    </ligand>
</feature>
<dbReference type="HAMAP" id="MF_01547">
    <property type="entry name" value="RNA_methyltr_E"/>
    <property type="match status" value="1"/>
</dbReference>
<dbReference type="Pfam" id="PF11861">
    <property type="entry name" value="DUF3381"/>
    <property type="match status" value="1"/>
</dbReference>
<dbReference type="EMBL" id="DS989747">
    <property type="protein sequence ID" value="EEA08605.1"/>
    <property type="molecule type" value="Genomic_DNA"/>
</dbReference>
<feature type="coiled-coil region" evidence="8">
    <location>
        <begin position="673"/>
        <end position="700"/>
    </location>
</feature>
<dbReference type="GO" id="GO:0005730">
    <property type="term" value="C:nucleolus"/>
    <property type="evidence" value="ECO:0007669"/>
    <property type="project" value="UniProtKB-SubCell"/>
</dbReference>
<comment type="subcellular location">
    <subcellularLocation>
        <location evidence="1 8">Nucleus</location>
        <location evidence="1 8">Nucleolus</location>
    </subcellularLocation>
</comment>
<dbReference type="SUPFAM" id="SSF53335">
    <property type="entry name" value="S-adenosyl-L-methionine-dependent methyltransferases"/>
    <property type="match status" value="1"/>
</dbReference>
<keyword evidence="6 8" id="KW-0949">S-adenosyl-L-methionine</keyword>
<dbReference type="InterPro" id="IPR028589">
    <property type="entry name" value="SPB1-like"/>
</dbReference>
<dbReference type="OrthoDB" id="1287559at2759"/>
<evidence type="ECO:0000259" key="12">
    <source>
        <dbReference type="Pfam" id="PF11861"/>
    </source>
</evidence>
<dbReference type="Proteomes" id="UP000001460">
    <property type="component" value="Unassembled WGS sequence"/>
</dbReference>
<feature type="binding site" evidence="8">
    <location>
        <position position="92"/>
    </location>
    <ligand>
        <name>S-adenosyl-L-methionine</name>
        <dbReference type="ChEBI" id="CHEBI:59789"/>
    </ligand>
</feature>
<dbReference type="InterPro" id="IPR015507">
    <property type="entry name" value="rRNA-MeTfrase_E"/>
</dbReference>
<keyword evidence="2 8" id="KW-0690">Ribosome biogenesis</keyword>